<feature type="region of interest" description="Disordered" evidence="6">
    <location>
        <begin position="14"/>
        <end position="35"/>
    </location>
</feature>
<dbReference type="GO" id="GO:0009725">
    <property type="term" value="P:response to hormone"/>
    <property type="evidence" value="ECO:0007669"/>
    <property type="project" value="InterPro"/>
</dbReference>
<comment type="caution">
    <text evidence="7">The sequence shown here is derived from an EMBL/GenBank/DDBJ whole genome shotgun (WGS) entry which is preliminary data.</text>
</comment>
<evidence type="ECO:0000256" key="3">
    <source>
        <dbReference type="ARBA" id="ARBA00023125"/>
    </source>
</evidence>
<evidence type="ECO:0000256" key="1">
    <source>
        <dbReference type="ARBA" id="ARBA00004123"/>
    </source>
</evidence>
<keyword evidence="2" id="KW-0805">Transcription regulation</keyword>
<reference evidence="8" key="1">
    <citation type="journal article" date="2020" name="Nat. Commun.">
        <title>Genome assembly of wild tea tree DASZ reveals pedigree and selection history of tea varieties.</title>
        <authorList>
            <person name="Zhang W."/>
            <person name="Zhang Y."/>
            <person name="Qiu H."/>
            <person name="Guo Y."/>
            <person name="Wan H."/>
            <person name="Zhang X."/>
            <person name="Scossa F."/>
            <person name="Alseekh S."/>
            <person name="Zhang Q."/>
            <person name="Wang P."/>
            <person name="Xu L."/>
            <person name="Schmidt M.H."/>
            <person name="Jia X."/>
            <person name="Li D."/>
            <person name="Zhu A."/>
            <person name="Guo F."/>
            <person name="Chen W."/>
            <person name="Ni D."/>
            <person name="Usadel B."/>
            <person name="Fernie A.R."/>
            <person name="Wen W."/>
        </authorList>
    </citation>
    <scope>NUCLEOTIDE SEQUENCE [LARGE SCALE GENOMIC DNA]</scope>
    <source>
        <strain evidence="8">cv. G240</strain>
    </source>
</reference>
<evidence type="ECO:0000313" key="7">
    <source>
        <dbReference type="EMBL" id="KAF5960936.1"/>
    </source>
</evidence>
<protein>
    <submittedName>
        <fullName evidence="7">Uncharacterized protein</fullName>
    </submittedName>
</protein>
<keyword evidence="3" id="KW-0238">DNA-binding</keyword>
<keyword evidence="8" id="KW-1185">Reference proteome</keyword>
<comment type="subcellular location">
    <subcellularLocation>
        <location evidence="1">Nucleus</location>
    </subcellularLocation>
</comment>
<evidence type="ECO:0000256" key="6">
    <source>
        <dbReference type="SAM" id="MobiDB-lite"/>
    </source>
</evidence>
<evidence type="ECO:0000256" key="2">
    <source>
        <dbReference type="ARBA" id="ARBA00023015"/>
    </source>
</evidence>
<dbReference type="EMBL" id="JACBKZ010000001">
    <property type="protein sequence ID" value="KAF5960936.1"/>
    <property type="molecule type" value="Genomic_DNA"/>
</dbReference>
<organism evidence="7 8">
    <name type="scientific">Camellia sinensis</name>
    <name type="common">Tea plant</name>
    <name type="synonym">Thea sinensis</name>
    <dbReference type="NCBI Taxonomy" id="4442"/>
    <lineage>
        <taxon>Eukaryota</taxon>
        <taxon>Viridiplantae</taxon>
        <taxon>Streptophyta</taxon>
        <taxon>Embryophyta</taxon>
        <taxon>Tracheophyta</taxon>
        <taxon>Spermatophyta</taxon>
        <taxon>Magnoliopsida</taxon>
        <taxon>eudicotyledons</taxon>
        <taxon>Gunneridae</taxon>
        <taxon>Pentapetalae</taxon>
        <taxon>asterids</taxon>
        <taxon>Ericales</taxon>
        <taxon>Theaceae</taxon>
        <taxon>Camellia</taxon>
    </lineage>
</organism>
<dbReference type="PANTHER" id="PTHR31384">
    <property type="entry name" value="AUXIN RESPONSE FACTOR 4-RELATED"/>
    <property type="match status" value="1"/>
</dbReference>
<keyword evidence="4" id="KW-0804">Transcription</keyword>
<evidence type="ECO:0000256" key="5">
    <source>
        <dbReference type="ARBA" id="ARBA00023242"/>
    </source>
</evidence>
<dbReference type="GO" id="GO:0005634">
    <property type="term" value="C:nucleus"/>
    <property type="evidence" value="ECO:0007669"/>
    <property type="project" value="UniProtKB-SubCell"/>
</dbReference>
<dbReference type="GO" id="GO:0006355">
    <property type="term" value="P:regulation of DNA-templated transcription"/>
    <property type="evidence" value="ECO:0007669"/>
    <property type="project" value="InterPro"/>
</dbReference>
<reference evidence="7 8" key="2">
    <citation type="submission" date="2020-07" db="EMBL/GenBank/DDBJ databases">
        <title>Genome assembly of wild tea tree DASZ reveals pedigree and selection history of tea varieties.</title>
        <authorList>
            <person name="Zhang W."/>
        </authorList>
    </citation>
    <scope>NUCLEOTIDE SEQUENCE [LARGE SCALE GENOMIC DNA]</scope>
    <source>
        <strain evidence="8">cv. G240</strain>
        <tissue evidence="7">Leaf</tissue>
    </source>
</reference>
<accession>A0A7J7I8Q2</accession>
<gene>
    <name evidence="7" type="ORF">HYC85_002145</name>
</gene>
<feature type="non-terminal residue" evidence="7">
    <location>
        <position position="144"/>
    </location>
</feature>
<dbReference type="PANTHER" id="PTHR31384:SF8">
    <property type="entry name" value="AUXIN RESPONSE FACTOR 11"/>
    <property type="match status" value="1"/>
</dbReference>
<dbReference type="InterPro" id="IPR044835">
    <property type="entry name" value="ARF_plant"/>
</dbReference>
<evidence type="ECO:0000313" key="8">
    <source>
        <dbReference type="Proteomes" id="UP000593564"/>
    </source>
</evidence>
<dbReference type="Proteomes" id="UP000593564">
    <property type="component" value="Unassembled WGS sequence"/>
</dbReference>
<dbReference type="AlphaFoldDB" id="A0A7J7I8Q2"/>
<evidence type="ECO:0000256" key="4">
    <source>
        <dbReference type="ARBA" id="ARBA00023163"/>
    </source>
</evidence>
<keyword evidence="5" id="KW-0539">Nucleus</keyword>
<sequence>AEPETDEVYAQITLHPEADQFEPTSPDLSPPEQPKQTIHSFCKILTASDTSTHGGSTSKTFAYDRLEYFCDFQKISCRGCFCFPELCDCQGTIRYAYEHYHTSNDKHMSSVNTVIDKHMSSIYGVHPLSPPNNIRFRGPSPIFS</sequence>
<dbReference type="InterPro" id="IPR015300">
    <property type="entry name" value="DNA-bd_pseudobarrel_sf"/>
</dbReference>
<proteinExistence type="predicted"/>
<name>A0A7J7I8Q2_CAMSI</name>
<dbReference type="SUPFAM" id="SSF101936">
    <property type="entry name" value="DNA-binding pseudobarrel domain"/>
    <property type="match status" value="1"/>
</dbReference>
<dbReference type="GO" id="GO:0003677">
    <property type="term" value="F:DNA binding"/>
    <property type="evidence" value="ECO:0007669"/>
    <property type="project" value="UniProtKB-KW"/>
</dbReference>